<sequence length="121" mass="14125">MRPCSSYWDSRNSYDTRWMYRDSTADQTRHKPLIRGATKKSSKKMHPRTGTLFKPSKIVNKPRVLRARCRGESSSSNTNFRRIAQIQAVEIHCKYYGCGRVFSGADACKRHMLFCPFRTEK</sequence>
<gene>
    <name evidence="2" type="ORF">M378DRAFT_397887</name>
</gene>
<evidence type="ECO:0000313" key="3">
    <source>
        <dbReference type="Proteomes" id="UP000054549"/>
    </source>
</evidence>
<protein>
    <submittedName>
        <fullName evidence="2">Uncharacterized protein</fullName>
    </submittedName>
</protein>
<dbReference type="HOGENOM" id="CLU_2037472_0_0_1"/>
<proteinExistence type="predicted"/>
<reference evidence="2 3" key="1">
    <citation type="submission" date="2014-04" db="EMBL/GenBank/DDBJ databases">
        <title>Evolutionary Origins and Diversification of the Mycorrhizal Mutualists.</title>
        <authorList>
            <consortium name="DOE Joint Genome Institute"/>
            <consortium name="Mycorrhizal Genomics Consortium"/>
            <person name="Kohler A."/>
            <person name="Kuo A."/>
            <person name="Nagy L.G."/>
            <person name="Floudas D."/>
            <person name="Copeland A."/>
            <person name="Barry K.W."/>
            <person name="Cichocki N."/>
            <person name="Veneault-Fourrey C."/>
            <person name="LaButti K."/>
            <person name="Lindquist E.A."/>
            <person name="Lipzen A."/>
            <person name="Lundell T."/>
            <person name="Morin E."/>
            <person name="Murat C."/>
            <person name="Riley R."/>
            <person name="Ohm R."/>
            <person name="Sun H."/>
            <person name="Tunlid A."/>
            <person name="Henrissat B."/>
            <person name="Grigoriev I.V."/>
            <person name="Hibbett D.S."/>
            <person name="Martin F."/>
        </authorList>
    </citation>
    <scope>NUCLEOTIDE SEQUENCE [LARGE SCALE GENOMIC DNA]</scope>
    <source>
        <strain evidence="2 3">Koide BX008</strain>
    </source>
</reference>
<feature type="compositionally biased region" description="Basic residues" evidence="1">
    <location>
        <begin position="30"/>
        <end position="47"/>
    </location>
</feature>
<dbReference type="InParanoid" id="A0A0C2WM52"/>
<evidence type="ECO:0000256" key="1">
    <source>
        <dbReference type="SAM" id="MobiDB-lite"/>
    </source>
</evidence>
<dbReference type="Proteomes" id="UP000054549">
    <property type="component" value="Unassembled WGS sequence"/>
</dbReference>
<evidence type="ECO:0000313" key="2">
    <source>
        <dbReference type="EMBL" id="KIL57283.1"/>
    </source>
</evidence>
<accession>A0A0C2WM52</accession>
<feature type="region of interest" description="Disordered" evidence="1">
    <location>
        <begin position="26"/>
        <end position="53"/>
    </location>
</feature>
<dbReference type="AlphaFoldDB" id="A0A0C2WM52"/>
<keyword evidence="3" id="KW-1185">Reference proteome</keyword>
<organism evidence="2 3">
    <name type="scientific">Amanita muscaria (strain Koide BX008)</name>
    <dbReference type="NCBI Taxonomy" id="946122"/>
    <lineage>
        <taxon>Eukaryota</taxon>
        <taxon>Fungi</taxon>
        <taxon>Dikarya</taxon>
        <taxon>Basidiomycota</taxon>
        <taxon>Agaricomycotina</taxon>
        <taxon>Agaricomycetes</taxon>
        <taxon>Agaricomycetidae</taxon>
        <taxon>Agaricales</taxon>
        <taxon>Pluteineae</taxon>
        <taxon>Amanitaceae</taxon>
        <taxon>Amanita</taxon>
    </lineage>
</organism>
<dbReference type="EMBL" id="KN818376">
    <property type="protein sequence ID" value="KIL57283.1"/>
    <property type="molecule type" value="Genomic_DNA"/>
</dbReference>
<name>A0A0C2WM52_AMAMK</name>